<gene>
    <name evidence="7" type="ORF">C5L14_28930</name>
</gene>
<evidence type="ECO:0000259" key="6">
    <source>
        <dbReference type="PROSITE" id="PS51464"/>
    </source>
</evidence>
<dbReference type="PROSITE" id="PS51464">
    <property type="entry name" value="SIS"/>
    <property type="match status" value="1"/>
</dbReference>
<accession>A0A2S9Q465</accession>
<dbReference type="InterPro" id="IPR046348">
    <property type="entry name" value="SIS_dom_sf"/>
</dbReference>
<sequence>MSTIVPGAGLAMIEAEMARQHEDALVSFHGAGPMAARLAESIRRTGRLTLAAMGGSHWVNRAAAVLYRRLGIEVETEVVSELLITPQPDRERTVLLVSQSGNSGEIVAFLERPAGRQERFGLTLDAGSALGRGVPALVGVGGPEKAFAATRSLLVSHALHLAVLAALGLPPGRALAVLGAPARPDLGEALSALAACTSLILSGRAELQGVAESGALCVMELARLPALALEGGQLRHGPMEMLSPASGIVLLRAAGPSAGLAPGLVAACRAAGSPVVVFDLSGEADIADAVTIRLPREEGMAAIFAVLPALQSFLVTFAAGRVDHVGEPLRSTKVTTEL</sequence>
<keyword evidence="7" id="KW-0808">Transferase</keyword>
<dbReference type="GO" id="GO:0097367">
    <property type="term" value="F:carbohydrate derivative binding"/>
    <property type="evidence" value="ECO:0007669"/>
    <property type="project" value="InterPro"/>
</dbReference>
<evidence type="ECO:0000313" key="7">
    <source>
        <dbReference type="EMBL" id="PRH84100.1"/>
    </source>
</evidence>
<dbReference type="Gene3D" id="3.40.50.10490">
    <property type="entry name" value="Glucose-6-phosphate isomerase like protein, domain 1"/>
    <property type="match status" value="2"/>
</dbReference>
<dbReference type="SUPFAM" id="SSF53697">
    <property type="entry name" value="SIS domain"/>
    <property type="match status" value="1"/>
</dbReference>
<evidence type="ECO:0000256" key="1">
    <source>
        <dbReference type="ARBA" id="ARBA00001031"/>
    </source>
</evidence>
<proteinExistence type="predicted"/>
<dbReference type="EC" id="2.6.1.16" evidence="2"/>
<dbReference type="GO" id="GO:0004360">
    <property type="term" value="F:glutamine-fructose-6-phosphate transaminase (isomerizing) activity"/>
    <property type="evidence" value="ECO:0007669"/>
    <property type="project" value="UniProtKB-EC"/>
</dbReference>
<keyword evidence="8" id="KW-1185">Reference proteome</keyword>
<evidence type="ECO:0000313" key="8">
    <source>
        <dbReference type="Proteomes" id="UP000237682"/>
    </source>
</evidence>
<dbReference type="GO" id="GO:0006002">
    <property type="term" value="P:fructose 6-phosphate metabolic process"/>
    <property type="evidence" value="ECO:0007669"/>
    <property type="project" value="TreeGrafter"/>
</dbReference>
<comment type="caution">
    <text evidence="7">The sequence shown here is derived from an EMBL/GenBank/DDBJ whole genome shotgun (WGS) entry which is preliminary data.</text>
</comment>
<evidence type="ECO:0000256" key="2">
    <source>
        <dbReference type="ARBA" id="ARBA00012916"/>
    </source>
</evidence>
<keyword evidence="5" id="KW-0315">Glutamine amidotransferase</keyword>
<protein>
    <recommendedName>
        <fullName evidence="3">Glutamine--fructose-6-phosphate aminotransferase [isomerizing]</fullName>
        <ecNumber evidence="2">2.6.1.16</ecNumber>
    </recommendedName>
</protein>
<dbReference type="AlphaFoldDB" id="A0A2S9Q465"/>
<dbReference type="Proteomes" id="UP000237682">
    <property type="component" value="Unassembled WGS sequence"/>
</dbReference>
<dbReference type="InterPro" id="IPR001347">
    <property type="entry name" value="SIS_dom"/>
</dbReference>
<keyword evidence="4 7" id="KW-0032">Aminotransferase</keyword>
<evidence type="ECO:0000256" key="3">
    <source>
        <dbReference type="ARBA" id="ARBA00016090"/>
    </source>
</evidence>
<reference evidence="7 8" key="1">
    <citation type="submission" date="2018-02" db="EMBL/GenBank/DDBJ databases">
        <title>Whole genome sequencing of endophytic bacterium.</title>
        <authorList>
            <person name="Eedara R."/>
            <person name="Podile A.R."/>
        </authorList>
    </citation>
    <scope>NUCLEOTIDE SEQUENCE [LARGE SCALE GENOMIC DNA]</scope>
    <source>
        <strain evidence="7 8">RP1T</strain>
    </source>
</reference>
<dbReference type="RefSeq" id="WP_105865527.1">
    <property type="nucleotide sequence ID" value="NZ_PUEJ01000016.1"/>
</dbReference>
<dbReference type="PANTHER" id="PTHR10937:SF0">
    <property type="entry name" value="GLUTAMINE--FRUCTOSE-6-PHOSPHATE TRANSAMINASE (ISOMERIZING)"/>
    <property type="match status" value="1"/>
</dbReference>
<evidence type="ECO:0000256" key="5">
    <source>
        <dbReference type="ARBA" id="ARBA00022962"/>
    </source>
</evidence>
<name>A0A2S9Q465_9HYPH</name>
<dbReference type="GO" id="GO:0006487">
    <property type="term" value="P:protein N-linked glycosylation"/>
    <property type="evidence" value="ECO:0007669"/>
    <property type="project" value="TreeGrafter"/>
</dbReference>
<comment type="catalytic activity">
    <reaction evidence="1">
        <text>D-fructose 6-phosphate + L-glutamine = D-glucosamine 6-phosphate + L-glutamate</text>
        <dbReference type="Rhea" id="RHEA:13237"/>
        <dbReference type="ChEBI" id="CHEBI:29985"/>
        <dbReference type="ChEBI" id="CHEBI:58359"/>
        <dbReference type="ChEBI" id="CHEBI:58725"/>
        <dbReference type="ChEBI" id="CHEBI:61527"/>
        <dbReference type="EC" id="2.6.1.16"/>
    </reaction>
</comment>
<feature type="domain" description="SIS" evidence="6">
    <location>
        <begin position="38"/>
        <end position="169"/>
    </location>
</feature>
<dbReference type="GO" id="GO:0006047">
    <property type="term" value="P:UDP-N-acetylglucosamine metabolic process"/>
    <property type="evidence" value="ECO:0007669"/>
    <property type="project" value="TreeGrafter"/>
</dbReference>
<dbReference type="OrthoDB" id="7874969at2"/>
<evidence type="ECO:0000256" key="4">
    <source>
        <dbReference type="ARBA" id="ARBA00022576"/>
    </source>
</evidence>
<dbReference type="EMBL" id="PUEJ01000016">
    <property type="protein sequence ID" value="PRH84100.1"/>
    <property type="molecule type" value="Genomic_DNA"/>
</dbReference>
<dbReference type="PANTHER" id="PTHR10937">
    <property type="entry name" value="GLUCOSAMINE--FRUCTOSE-6-PHOSPHATE AMINOTRANSFERASE, ISOMERIZING"/>
    <property type="match status" value="1"/>
</dbReference>
<organism evidence="7 8">
    <name type="scientific">Labrys okinawensis</name>
    <dbReference type="NCBI Taxonomy" id="346911"/>
    <lineage>
        <taxon>Bacteria</taxon>
        <taxon>Pseudomonadati</taxon>
        <taxon>Pseudomonadota</taxon>
        <taxon>Alphaproteobacteria</taxon>
        <taxon>Hyphomicrobiales</taxon>
        <taxon>Xanthobacteraceae</taxon>
        <taxon>Labrys</taxon>
    </lineage>
</organism>